<evidence type="ECO:0000256" key="1">
    <source>
        <dbReference type="SAM" id="MobiDB-lite"/>
    </source>
</evidence>
<proteinExistence type="predicted"/>
<accession>A0A6B2LI08</accession>
<protein>
    <submittedName>
        <fullName evidence="2">Uncharacterized protein</fullName>
    </submittedName>
</protein>
<sequence>MQSLQQIPQQKASPQSHSQHPKPWWYRQLHRKQDNYKRSHRPSSRATPRCSSQGWHSYRPGCWGRSCRRDSSYSSTIRTRWWSTAPRSSGCSVRRRSRTCKYWSCTPSSLSQRSTRKHLGRERWLGRSMRDSLRRLR</sequence>
<dbReference type="EMBL" id="GIBP01007753">
    <property type="protein sequence ID" value="NDV36722.1"/>
    <property type="molecule type" value="Transcribed_RNA"/>
</dbReference>
<reference evidence="2" key="1">
    <citation type="journal article" date="2020" name="J. Eukaryot. Microbiol.">
        <title>De novo Sequencing, Assembly and Annotation of the Transcriptome for the Free-Living Testate Amoeba Arcella intermedia.</title>
        <authorList>
            <person name="Ribeiro G.M."/>
            <person name="Porfirio-Sousa A.L."/>
            <person name="Maurer-Alcala X.X."/>
            <person name="Katz L.A."/>
            <person name="Lahr D.J.G."/>
        </authorList>
    </citation>
    <scope>NUCLEOTIDE SEQUENCE</scope>
</reference>
<dbReference type="AlphaFoldDB" id="A0A6B2LI08"/>
<evidence type="ECO:0000313" key="2">
    <source>
        <dbReference type="EMBL" id="NDV36722.1"/>
    </source>
</evidence>
<feature type="region of interest" description="Disordered" evidence="1">
    <location>
        <begin position="1"/>
        <end position="61"/>
    </location>
</feature>
<name>A0A6B2LI08_9EUKA</name>
<organism evidence="2">
    <name type="scientific">Arcella intermedia</name>
    <dbReference type="NCBI Taxonomy" id="1963864"/>
    <lineage>
        <taxon>Eukaryota</taxon>
        <taxon>Amoebozoa</taxon>
        <taxon>Tubulinea</taxon>
        <taxon>Elardia</taxon>
        <taxon>Arcellinida</taxon>
        <taxon>Sphaerothecina</taxon>
        <taxon>Arcellidae</taxon>
        <taxon>Arcella</taxon>
    </lineage>
</organism>
<feature type="compositionally biased region" description="Polar residues" evidence="1">
    <location>
        <begin position="1"/>
        <end position="18"/>
    </location>
</feature>
<feature type="compositionally biased region" description="Polar residues" evidence="1">
    <location>
        <begin position="44"/>
        <end position="55"/>
    </location>
</feature>